<sequence length="379" mass="42923">MMYIQQINTESILQAMREIQSDASGIAIMDKKSKMIAFKIFNLSLSATMILKQEALSVGADLATPRDCILAEKKNYNSVLFGTFSQLQRIVHKCKIQPFGLKELALNLQSFLKPKEKKCSIMAIVNVTPDSFYSNSRQNTKSAIQRIEHLMQTDVDIIDIGGASSRPGSDLIDPMEENKRLAEVFDFIAFNELFKQKDFSIDTYNVEVATKALEHGFCWINDVSGFANEEMMRLAGDKRAKVFLMHTRGNPKQMQNLTEYENLFEDMDSFFAEKIQKLLDYGVGDIVLDIGFGFAKNQQQNLLLIKHLEHFKKFGFPLLVGASRKRTIQSILNKEAGDTLSGTLAMHFLALQNGADILRVHDEVEHLDMIKILEAYKNA</sequence>
<dbReference type="EC" id="2.5.1.15" evidence="4"/>
<dbReference type="GO" id="GO:0005829">
    <property type="term" value="C:cytosol"/>
    <property type="evidence" value="ECO:0007669"/>
    <property type="project" value="TreeGrafter"/>
</dbReference>
<dbReference type="InterPro" id="IPR000489">
    <property type="entry name" value="Pterin-binding_dom"/>
</dbReference>
<dbReference type="CDD" id="cd00739">
    <property type="entry name" value="DHPS"/>
    <property type="match status" value="1"/>
</dbReference>
<dbReference type="SUPFAM" id="SSF51717">
    <property type="entry name" value="Dihydropteroate synthetase-like"/>
    <property type="match status" value="1"/>
</dbReference>
<dbReference type="Pfam" id="PF00809">
    <property type="entry name" value="Pterin_bind"/>
    <property type="match status" value="1"/>
</dbReference>
<dbReference type="PANTHER" id="PTHR20941">
    <property type="entry name" value="FOLATE SYNTHESIS PROTEINS"/>
    <property type="match status" value="1"/>
</dbReference>
<dbReference type="GO" id="GO:0046656">
    <property type="term" value="P:folic acid biosynthetic process"/>
    <property type="evidence" value="ECO:0007669"/>
    <property type="project" value="UniProtKB-KW"/>
</dbReference>
<dbReference type="PANTHER" id="PTHR20941:SF1">
    <property type="entry name" value="FOLIC ACID SYNTHESIS PROTEIN FOL1"/>
    <property type="match status" value="1"/>
</dbReference>
<proteinExistence type="predicted"/>
<dbReference type="InterPro" id="IPR016227">
    <property type="entry name" value="Dihydropteroate_synthase_prd"/>
</dbReference>
<dbReference type="InterPro" id="IPR006390">
    <property type="entry name" value="DHP_synth_dom"/>
</dbReference>
<dbReference type="PIRSF" id="PIRSF000501">
    <property type="entry name" value="DHPS_Campy_prd"/>
    <property type="match status" value="1"/>
</dbReference>
<evidence type="ECO:0000259" key="9">
    <source>
        <dbReference type="PROSITE" id="PS50972"/>
    </source>
</evidence>
<dbReference type="GO" id="GO:0046872">
    <property type="term" value="F:metal ion binding"/>
    <property type="evidence" value="ECO:0007669"/>
    <property type="project" value="UniProtKB-KW"/>
</dbReference>
<reference evidence="10 11" key="1">
    <citation type="submission" date="2018-04" db="EMBL/GenBank/DDBJ databases">
        <title>Novel Campyloabacter and Helicobacter Species and Strains.</title>
        <authorList>
            <person name="Mannion A.J."/>
            <person name="Shen Z."/>
            <person name="Fox J.G."/>
        </authorList>
    </citation>
    <scope>NUCLEOTIDE SEQUENCE [LARGE SCALE GENOMIC DNA]</scope>
    <source>
        <strain evidence="10 11">MIT 04-9362</strain>
    </source>
</reference>
<dbReference type="GO" id="GO:0046654">
    <property type="term" value="P:tetrahydrofolate biosynthetic process"/>
    <property type="evidence" value="ECO:0007669"/>
    <property type="project" value="TreeGrafter"/>
</dbReference>
<organism evidence="10 11">
    <name type="scientific">Helicobacter anseris</name>
    <dbReference type="NCBI Taxonomy" id="375926"/>
    <lineage>
        <taxon>Bacteria</taxon>
        <taxon>Pseudomonadati</taxon>
        <taxon>Campylobacterota</taxon>
        <taxon>Epsilonproteobacteria</taxon>
        <taxon>Campylobacterales</taxon>
        <taxon>Helicobacteraceae</taxon>
        <taxon>Helicobacter</taxon>
    </lineage>
</organism>
<evidence type="ECO:0000256" key="1">
    <source>
        <dbReference type="ARBA" id="ARBA00000012"/>
    </source>
</evidence>
<protein>
    <recommendedName>
        <fullName evidence="4">dihydropteroate synthase</fullName>
        <ecNumber evidence="4">2.5.1.15</ecNumber>
    </recommendedName>
</protein>
<evidence type="ECO:0000256" key="3">
    <source>
        <dbReference type="ARBA" id="ARBA00004763"/>
    </source>
</evidence>
<dbReference type="Gene3D" id="3.20.20.20">
    <property type="entry name" value="Dihydropteroate synthase-like"/>
    <property type="match status" value="1"/>
</dbReference>
<keyword evidence="5" id="KW-0808">Transferase</keyword>
<evidence type="ECO:0000256" key="7">
    <source>
        <dbReference type="ARBA" id="ARBA00022842"/>
    </source>
</evidence>
<dbReference type="Proteomes" id="UP000256695">
    <property type="component" value="Unassembled WGS sequence"/>
</dbReference>
<feature type="domain" description="Pterin-binding" evidence="9">
    <location>
        <begin position="119"/>
        <end position="371"/>
    </location>
</feature>
<dbReference type="PROSITE" id="PS50972">
    <property type="entry name" value="PTERIN_BINDING"/>
    <property type="match status" value="1"/>
</dbReference>
<comment type="caution">
    <text evidence="10">The sequence shown here is derived from an EMBL/GenBank/DDBJ whole genome shotgun (WGS) entry which is preliminary data.</text>
</comment>
<comment type="pathway">
    <text evidence="3">Cofactor biosynthesis; tetrahydrofolate biosynthesis; 7,8-dihydrofolate from 2-amino-4-hydroxy-6-hydroxymethyl-7,8-dihydropteridine diphosphate and 4-aminobenzoate: step 1/2.</text>
</comment>
<evidence type="ECO:0000256" key="6">
    <source>
        <dbReference type="ARBA" id="ARBA00022723"/>
    </source>
</evidence>
<keyword evidence="11" id="KW-1185">Reference proteome</keyword>
<evidence type="ECO:0000256" key="5">
    <source>
        <dbReference type="ARBA" id="ARBA00022679"/>
    </source>
</evidence>
<evidence type="ECO:0000313" key="10">
    <source>
        <dbReference type="EMBL" id="RDU73280.1"/>
    </source>
</evidence>
<dbReference type="EMBL" id="NXLX01000011">
    <property type="protein sequence ID" value="RDU73280.1"/>
    <property type="molecule type" value="Genomic_DNA"/>
</dbReference>
<evidence type="ECO:0000256" key="2">
    <source>
        <dbReference type="ARBA" id="ARBA00001946"/>
    </source>
</evidence>
<dbReference type="RefSeq" id="WP_115579170.1">
    <property type="nucleotide sequence ID" value="NZ_NXLX01000011.1"/>
</dbReference>
<dbReference type="InterPro" id="IPR045031">
    <property type="entry name" value="DHP_synth-like"/>
</dbReference>
<evidence type="ECO:0000313" key="11">
    <source>
        <dbReference type="Proteomes" id="UP000256695"/>
    </source>
</evidence>
<dbReference type="AlphaFoldDB" id="A0A3D8J7N5"/>
<evidence type="ECO:0000256" key="8">
    <source>
        <dbReference type="ARBA" id="ARBA00022909"/>
    </source>
</evidence>
<dbReference type="NCBIfam" id="TIGR01496">
    <property type="entry name" value="DHPS"/>
    <property type="match status" value="1"/>
</dbReference>
<keyword evidence="7" id="KW-0460">Magnesium</keyword>
<gene>
    <name evidence="10" type="primary">folP</name>
    <name evidence="10" type="ORF">CQA57_05175</name>
</gene>
<keyword evidence="8" id="KW-0289">Folate biosynthesis</keyword>
<dbReference type="InterPro" id="IPR011005">
    <property type="entry name" value="Dihydropteroate_synth-like_sf"/>
</dbReference>
<dbReference type="GO" id="GO:0004156">
    <property type="term" value="F:dihydropteroate synthase activity"/>
    <property type="evidence" value="ECO:0007669"/>
    <property type="project" value="UniProtKB-EC"/>
</dbReference>
<keyword evidence="6" id="KW-0479">Metal-binding</keyword>
<comment type="catalytic activity">
    <reaction evidence="1">
        <text>(7,8-dihydropterin-6-yl)methyl diphosphate + 4-aminobenzoate = 7,8-dihydropteroate + diphosphate</text>
        <dbReference type="Rhea" id="RHEA:19949"/>
        <dbReference type="ChEBI" id="CHEBI:17836"/>
        <dbReference type="ChEBI" id="CHEBI:17839"/>
        <dbReference type="ChEBI" id="CHEBI:33019"/>
        <dbReference type="ChEBI" id="CHEBI:72950"/>
        <dbReference type="EC" id="2.5.1.15"/>
    </reaction>
</comment>
<evidence type="ECO:0000256" key="4">
    <source>
        <dbReference type="ARBA" id="ARBA00012458"/>
    </source>
</evidence>
<name>A0A3D8J7N5_9HELI</name>
<accession>A0A3D8J7N5</accession>
<dbReference type="OrthoDB" id="9811744at2"/>
<comment type="cofactor">
    <cofactor evidence="2">
        <name>Mg(2+)</name>
        <dbReference type="ChEBI" id="CHEBI:18420"/>
    </cofactor>
</comment>